<protein>
    <recommendedName>
        <fullName evidence="1">non-specific serine/threonine protein kinase</fullName>
        <ecNumber evidence="1">2.7.11.1</ecNumber>
    </recommendedName>
</protein>
<keyword evidence="4 9" id="KW-0547">Nucleotide-binding</keyword>
<evidence type="ECO:0000259" key="10">
    <source>
        <dbReference type="PROSITE" id="PS50011"/>
    </source>
</evidence>
<dbReference type="Gene3D" id="1.10.510.10">
    <property type="entry name" value="Transferase(Phosphotransferase) domain 1"/>
    <property type="match status" value="1"/>
</dbReference>
<evidence type="ECO:0000256" key="9">
    <source>
        <dbReference type="PROSITE-ProRule" id="PRU10141"/>
    </source>
</evidence>
<dbReference type="InterPro" id="IPR000719">
    <property type="entry name" value="Prot_kinase_dom"/>
</dbReference>
<keyword evidence="12" id="KW-1185">Reference proteome</keyword>
<evidence type="ECO:0000256" key="8">
    <source>
        <dbReference type="ARBA" id="ARBA00048679"/>
    </source>
</evidence>
<dbReference type="InterPro" id="IPR011009">
    <property type="entry name" value="Kinase-like_dom_sf"/>
</dbReference>
<keyword evidence="2" id="KW-0723">Serine/threonine-protein kinase</keyword>
<dbReference type="InterPro" id="IPR017441">
    <property type="entry name" value="Protein_kinase_ATP_BS"/>
</dbReference>
<sequence>MLNQFLGGRYRVIQALGEGGFAKTYIAEDHHRPGHPKCIVKFLKPTRKDSDFMATARRLFKKEAEILEKLGKHEQIPRLLAHFEENKKFYIIQEFIEGHTLSQKLASKHRWSEEQVILMLQDVLQILKFVHSHRVIHRDIKPSNLIKRQKDSRLVLIDFGVVKEIGNSRILSAPSGQETIAIGTQGSRFA</sequence>
<dbReference type="SMART" id="SM00220">
    <property type="entry name" value="S_TKc"/>
    <property type="match status" value="1"/>
</dbReference>
<gene>
    <name evidence="11" type="ORF">H1P_2690016</name>
</gene>
<dbReference type="GO" id="GO:0106310">
    <property type="term" value="F:protein serine kinase activity"/>
    <property type="evidence" value="ECO:0007669"/>
    <property type="project" value="RHEA"/>
</dbReference>
<dbReference type="Pfam" id="PF00069">
    <property type="entry name" value="Pkinase"/>
    <property type="match status" value="1"/>
</dbReference>
<comment type="catalytic activity">
    <reaction evidence="7">
        <text>L-threonyl-[protein] + ATP = O-phospho-L-threonyl-[protein] + ADP + H(+)</text>
        <dbReference type="Rhea" id="RHEA:46608"/>
        <dbReference type="Rhea" id="RHEA-COMP:11060"/>
        <dbReference type="Rhea" id="RHEA-COMP:11605"/>
        <dbReference type="ChEBI" id="CHEBI:15378"/>
        <dbReference type="ChEBI" id="CHEBI:30013"/>
        <dbReference type="ChEBI" id="CHEBI:30616"/>
        <dbReference type="ChEBI" id="CHEBI:61977"/>
        <dbReference type="ChEBI" id="CHEBI:456216"/>
        <dbReference type="EC" id="2.7.11.1"/>
    </reaction>
</comment>
<dbReference type="OrthoDB" id="468998at2"/>
<dbReference type="AlphaFoldDB" id="A0A563VSU2"/>
<evidence type="ECO:0000256" key="3">
    <source>
        <dbReference type="ARBA" id="ARBA00022679"/>
    </source>
</evidence>
<feature type="domain" description="Protein kinase" evidence="10">
    <location>
        <begin position="10"/>
        <end position="190"/>
    </location>
</feature>
<evidence type="ECO:0000256" key="7">
    <source>
        <dbReference type="ARBA" id="ARBA00047899"/>
    </source>
</evidence>
<dbReference type="PANTHER" id="PTHR24363:SF0">
    <property type="entry name" value="SERINE_THREONINE KINASE LIKE DOMAIN CONTAINING 1"/>
    <property type="match status" value="1"/>
</dbReference>
<comment type="catalytic activity">
    <reaction evidence="8">
        <text>L-seryl-[protein] + ATP = O-phospho-L-seryl-[protein] + ADP + H(+)</text>
        <dbReference type="Rhea" id="RHEA:17989"/>
        <dbReference type="Rhea" id="RHEA-COMP:9863"/>
        <dbReference type="Rhea" id="RHEA-COMP:11604"/>
        <dbReference type="ChEBI" id="CHEBI:15378"/>
        <dbReference type="ChEBI" id="CHEBI:29999"/>
        <dbReference type="ChEBI" id="CHEBI:30616"/>
        <dbReference type="ChEBI" id="CHEBI:83421"/>
        <dbReference type="ChEBI" id="CHEBI:456216"/>
        <dbReference type="EC" id="2.7.11.1"/>
    </reaction>
</comment>
<accession>A0A563VSU2</accession>
<dbReference type="EMBL" id="CAACVJ010000189">
    <property type="protein sequence ID" value="VEP14507.1"/>
    <property type="molecule type" value="Genomic_DNA"/>
</dbReference>
<dbReference type="GO" id="GO:0004674">
    <property type="term" value="F:protein serine/threonine kinase activity"/>
    <property type="evidence" value="ECO:0007669"/>
    <property type="project" value="UniProtKB-KW"/>
</dbReference>
<feature type="binding site" evidence="9">
    <location>
        <position position="41"/>
    </location>
    <ligand>
        <name>ATP</name>
        <dbReference type="ChEBI" id="CHEBI:30616"/>
    </ligand>
</feature>
<proteinExistence type="predicted"/>
<keyword evidence="5 11" id="KW-0418">Kinase</keyword>
<name>A0A563VSU2_9CYAN</name>
<evidence type="ECO:0000256" key="6">
    <source>
        <dbReference type="ARBA" id="ARBA00022840"/>
    </source>
</evidence>
<reference evidence="11 12" key="1">
    <citation type="submission" date="2019-01" db="EMBL/GenBank/DDBJ databases">
        <authorList>
            <person name="Brito A."/>
        </authorList>
    </citation>
    <scope>NUCLEOTIDE SEQUENCE [LARGE SCALE GENOMIC DNA]</scope>
    <source>
        <strain evidence="11">1</strain>
    </source>
</reference>
<evidence type="ECO:0000256" key="4">
    <source>
        <dbReference type="ARBA" id="ARBA00022741"/>
    </source>
</evidence>
<evidence type="ECO:0000256" key="1">
    <source>
        <dbReference type="ARBA" id="ARBA00012513"/>
    </source>
</evidence>
<keyword evidence="3 11" id="KW-0808">Transferase</keyword>
<organism evidence="11 12">
    <name type="scientific">Hyella patelloides LEGE 07179</name>
    <dbReference type="NCBI Taxonomy" id="945734"/>
    <lineage>
        <taxon>Bacteria</taxon>
        <taxon>Bacillati</taxon>
        <taxon>Cyanobacteriota</taxon>
        <taxon>Cyanophyceae</taxon>
        <taxon>Pleurocapsales</taxon>
        <taxon>Hyellaceae</taxon>
        <taxon>Hyella</taxon>
    </lineage>
</organism>
<dbReference type="Proteomes" id="UP000320055">
    <property type="component" value="Unassembled WGS sequence"/>
</dbReference>
<dbReference type="RefSeq" id="WP_144873160.1">
    <property type="nucleotide sequence ID" value="NZ_LR214012.1"/>
</dbReference>
<evidence type="ECO:0000256" key="5">
    <source>
        <dbReference type="ARBA" id="ARBA00022777"/>
    </source>
</evidence>
<evidence type="ECO:0000313" key="12">
    <source>
        <dbReference type="Proteomes" id="UP000320055"/>
    </source>
</evidence>
<dbReference type="PANTHER" id="PTHR24363">
    <property type="entry name" value="SERINE/THREONINE PROTEIN KINASE"/>
    <property type="match status" value="1"/>
</dbReference>
<dbReference type="GO" id="GO:0005524">
    <property type="term" value="F:ATP binding"/>
    <property type="evidence" value="ECO:0007669"/>
    <property type="project" value="UniProtKB-UniRule"/>
</dbReference>
<dbReference type="SUPFAM" id="SSF56112">
    <property type="entry name" value="Protein kinase-like (PK-like)"/>
    <property type="match status" value="1"/>
</dbReference>
<dbReference type="PROSITE" id="PS50011">
    <property type="entry name" value="PROTEIN_KINASE_DOM"/>
    <property type="match status" value="1"/>
</dbReference>
<evidence type="ECO:0000313" key="11">
    <source>
        <dbReference type="EMBL" id="VEP14507.1"/>
    </source>
</evidence>
<dbReference type="PROSITE" id="PS00107">
    <property type="entry name" value="PROTEIN_KINASE_ATP"/>
    <property type="match status" value="1"/>
</dbReference>
<dbReference type="EC" id="2.7.11.1" evidence="1"/>
<evidence type="ECO:0000256" key="2">
    <source>
        <dbReference type="ARBA" id="ARBA00022527"/>
    </source>
</evidence>
<keyword evidence="6 9" id="KW-0067">ATP-binding</keyword>